<dbReference type="InParanoid" id="C5KK61"/>
<evidence type="ECO:0000259" key="5">
    <source>
        <dbReference type="SMART" id="SM00861"/>
    </source>
</evidence>
<organism evidence="7">
    <name type="scientific">Perkinsus marinus (strain ATCC 50983 / TXsc)</name>
    <dbReference type="NCBI Taxonomy" id="423536"/>
    <lineage>
        <taxon>Eukaryota</taxon>
        <taxon>Sar</taxon>
        <taxon>Alveolata</taxon>
        <taxon>Perkinsozoa</taxon>
        <taxon>Perkinsea</taxon>
        <taxon>Perkinsida</taxon>
        <taxon>Perkinsidae</taxon>
        <taxon>Perkinsus</taxon>
    </lineage>
</organism>
<dbReference type="PANTHER" id="PTHR42980">
    <property type="entry name" value="2-OXOISOVALERATE DEHYDROGENASE SUBUNIT BETA-RELATED"/>
    <property type="match status" value="1"/>
</dbReference>
<accession>C5KK61</accession>
<evidence type="ECO:0000256" key="2">
    <source>
        <dbReference type="ARBA" id="ARBA00012277"/>
    </source>
</evidence>
<dbReference type="FunFam" id="3.40.50.970:FF:000001">
    <property type="entry name" value="Pyruvate dehydrogenase E1 beta subunit"/>
    <property type="match status" value="1"/>
</dbReference>
<dbReference type="Pfam" id="PF02780">
    <property type="entry name" value="Transketolase_C"/>
    <property type="match status" value="1"/>
</dbReference>
<protein>
    <recommendedName>
        <fullName evidence="2">3-methyl-2-oxobutanoate dehydrogenase (2-methylpropanoyl-transferring)</fullName>
        <ecNumber evidence="2">1.2.4.4</ecNumber>
    </recommendedName>
</protein>
<dbReference type="GO" id="GO:0003863">
    <property type="term" value="F:branched-chain 2-oxo acid dehydrogenase activity"/>
    <property type="evidence" value="ECO:0007669"/>
    <property type="project" value="UniProtKB-EC"/>
</dbReference>
<evidence type="ECO:0000256" key="1">
    <source>
        <dbReference type="ARBA" id="ARBA00001964"/>
    </source>
</evidence>
<evidence type="ECO:0000313" key="6">
    <source>
        <dbReference type="EMBL" id="EER14973.1"/>
    </source>
</evidence>
<gene>
    <name evidence="6" type="ORF">Pmar_PMAR023297</name>
</gene>
<dbReference type="Pfam" id="PF02779">
    <property type="entry name" value="Transket_pyr"/>
    <property type="match status" value="1"/>
</dbReference>
<sequence length="358" mass="38678">MALSLSRRCLGGNAGTISFRSRAGSTAPAPKEPSEKMNMFMAINSAMTVAMEENPKTVVFGEDVAFGGVFRCTVNMRERFGPERVFNSPLTEQGIAGFAFGMAATGGHDVIAEIQFADYIYPAFDQIVNEGAKYRYRSSGAYHVGGVTFRAPSGAVGHGGLYHSQSVEAFFAHCPGIKVVIPRSALQAKGLLLACIRDRNPCVFFEPKALYRASTDDVPTGDFELPLGVADIVKEGSDITVVAWGNQVHRCIDAADMVSKEGISIEVVDLQTIIPWDREAVVNSVKKTGRCVIAHEAPLTNGFGAEIAARVQADCFLSLLAPVSRVTGFDTPFPLAWEEFYVPNKHRVADAIRSTVNF</sequence>
<dbReference type="OMA" id="SEAYYMA"/>
<dbReference type="EMBL" id="GG673688">
    <property type="protein sequence ID" value="EER14973.1"/>
    <property type="molecule type" value="Genomic_DNA"/>
</dbReference>
<evidence type="ECO:0000256" key="3">
    <source>
        <dbReference type="ARBA" id="ARBA00023002"/>
    </source>
</evidence>
<keyword evidence="3" id="KW-0560">Oxidoreductase</keyword>
<dbReference type="InterPro" id="IPR033248">
    <property type="entry name" value="Transketolase_C"/>
</dbReference>
<dbReference type="InterPro" id="IPR005475">
    <property type="entry name" value="Transketolase-like_Pyr-bd"/>
</dbReference>
<comment type="cofactor">
    <cofactor evidence="1">
        <name>thiamine diphosphate</name>
        <dbReference type="ChEBI" id="CHEBI:58937"/>
    </cofactor>
</comment>
<evidence type="ECO:0000256" key="4">
    <source>
        <dbReference type="ARBA" id="ARBA00051764"/>
    </source>
</evidence>
<name>C5KK61_PERM5</name>
<keyword evidence="7" id="KW-1185">Reference proteome</keyword>
<dbReference type="SUPFAM" id="SSF52518">
    <property type="entry name" value="Thiamin diphosphate-binding fold (THDP-binding)"/>
    <property type="match status" value="1"/>
</dbReference>
<dbReference type="AlphaFoldDB" id="C5KK61"/>
<dbReference type="Proteomes" id="UP000007800">
    <property type="component" value="Unassembled WGS sequence"/>
</dbReference>
<dbReference type="SUPFAM" id="SSF52922">
    <property type="entry name" value="TK C-terminal domain-like"/>
    <property type="match status" value="1"/>
</dbReference>
<dbReference type="RefSeq" id="XP_002783177.1">
    <property type="nucleotide sequence ID" value="XM_002783131.1"/>
</dbReference>
<dbReference type="EC" id="1.2.4.4" evidence="2"/>
<reference evidence="6 7" key="1">
    <citation type="submission" date="2008-07" db="EMBL/GenBank/DDBJ databases">
        <authorList>
            <person name="El-Sayed N."/>
            <person name="Caler E."/>
            <person name="Inman J."/>
            <person name="Amedeo P."/>
            <person name="Hass B."/>
            <person name="Wortman J."/>
        </authorList>
    </citation>
    <scope>NUCLEOTIDE SEQUENCE [LARGE SCALE GENOMIC DNA]</scope>
    <source>
        <strain evidence="7">ATCC 50983 / TXsc</strain>
    </source>
</reference>
<proteinExistence type="predicted"/>
<dbReference type="CDD" id="cd07036">
    <property type="entry name" value="TPP_PYR_E1-PDHc-beta_like"/>
    <property type="match status" value="1"/>
</dbReference>
<dbReference type="OrthoDB" id="878at2759"/>
<dbReference type="Gene3D" id="3.40.50.920">
    <property type="match status" value="1"/>
</dbReference>
<dbReference type="SMART" id="SM00861">
    <property type="entry name" value="Transket_pyr"/>
    <property type="match status" value="1"/>
</dbReference>
<dbReference type="FunFam" id="3.40.50.920:FF:000001">
    <property type="entry name" value="Pyruvate dehydrogenase E1 beta subunit"/>
    <property type="match status" value="1"/>
</dbReference>
<evidence type="ECO:0000313" key="7">
    <source>
        <dbReference type="Proteomes" id="UP000007800"/>
    </source>
</evidence>
<dbReference type="GO" id="GO:0009083">
    <property type="term" value="P:branched-chain amino acid catabolic process"/>
    <property type="evidence" value="ECO:0007669"/>
    <property type="project" value="TreeGrafter"/>
</dbReference>
<dbReference type="InterPro" id="IPR009014">
    <property type="entry name" value="Transketo_C/PFOR_II"/>
</dbReference>
<feature type="domain" description="Transketolase-like pyrimidine-binding" evidence="5">
    <location>
        <begin position="37"/>
        <end position="213"/>
    </location>
</feature>
<dbReference type="GO" id="GO:0007584">
    <property type="term" value="P:response to nutrient"/>
    <property type="evidence" value="ECO:0007669"/>
    <property type="project" value="TreeGrafter"/>
</dbReference>
<comment type="catalytic activity">
    <reaction evidence="4">
        <text>N(6)-[(R)-lipoyl]-L-lysyl-[protein] + 3-methyl-2-oxobutanoate + H(+) = N(6)-[(R)-S(8)-2-methylpropanoyldihydrolipoyl]-L-lysyl-[protein] + CO2</text>
        <dbReference type="Rhea" id="RHEA:13457"/>
        <dbReference type="Rhea" id="RHEA-COMP:10474"/>
        <dbReference type="Rhea" id="RHEA-COMP:10497"/>
        <dbReference type="ChEBI" id="CHEBI:11851"/>
        <dbReference type="ChEBI" id="CHEBI:15378"/>
        <dbReference type="ChEBI" id="CHEBI:16526"/>
        <dbReference type="ChEBI" id="CHEBI:83099"/>
        <dbReference type="ChEBI" id="CHEBI:83142"/>
        <dbReference type="EC" id="1.2.4.4"/>
    </reaction>
    <physiologicalReaction direction="left-to-right" evidence="4">
        <dbReference type="Rhea" id="RHEA:13458"/>
    </physiologicalReaction>
</comment>
<dbReference type="PANTHER" id="PTHR42980:SF1">
    <property type="entry name" value="2-OXOISOVALERATE DEHYDROGENASE SUBUNIT BETA, MITOCHONDRIAL"/>
    <property type="match status" value="1"/>
</dbReference>
<dbReference type="FunCoup" id="C5KK61">
    <property type="interactions" value="160"/>
</dbReference>
<dbReference type="Gene3D" id="3.40.50.970">
    <property type="match status" value="1"/>
</dbReference>
<dbReference type="GeneID" id="9061858"/>
<dbReference type="InterPro" id="IPR029061">
    <property type="entry name" value="THDP-binding"/>
</dbReference>